<organism evidence="2 3">
    <name type="scientific">Pleurodeles waltl</name>
    <name type="common">Iberian ribbed newt</name>
    <dbReference type="NCBI Taxonomy" id="8319"/>
    <lineage>
        <taxon>Eukaryota</taxon>
        <taxon>Metazoa</taxon>
        <taxon>Chordata</taxon>
        <taxon>Craniata</taxon>
        <taxon>Vertebrata</taxon>
        <taxon>Euteleostomi</taxon>
        <taxon>Amphibia</taxon>
        <taxon>Batrachia</taxon>
        <taxon>Caudata</taxon>
        <taxon>Salamandroidea</taxon>
        <taxon>Salamandridae</taxon>
        <taxon>Pleurodelinae</taxon>
        <taxon>Pleurodeles</taxon>
    </lineage>
</organism>
<comment type="caution">
    <text evidence="2">The sequence shown here is derived from an EMBL/GenBank/DDBJ whole genome shotgun (WGS) entry which is preliminary data.</text>
</comment>
<dbReference type="AlphaFoldDB" id="A0AAV7LEN7"/>
<evidence type="ECO:0000313" key="2">
    <source>
        <dbReference type="EMBL" id="KAJ1089469.1"/>
    </source>
</evidence>
<feature type="signal peptide" evidence="1">
    <location>
        <begin position="1"/>
        <end position="25"/>
    </location>
</feature>
<keyword evidence="1" id="KW-0732">Signal</keyword>
<name>A0AAV7LEN7_PLEWA</name>
<dbReference type="Proteomes" id="UP001066276">
    <property type="component" value="Chromosome 11"/>
</dbReference>
<keyword evidence="3" id="KW-1185">Reference proteome</keyword>
<proteinExistence type="predicted"/>
<sequence length="170" mass="18037">MWSHYGTAALQLLCWLISRPWLLCGAPQTLLFNPAFHSCGTGTTAPQRCKQPAAYCRGSCVVILKCCIAVLQRAGQLLSCLTAAAHDSFSVLLFTPAVPALPHHSAADTRAASLVAHGRGSFSVLLFTPTVPALPHRSVANIWAASLAAQQLLAPVWHSTSAAFTSLLSY</sequence>
<reference evidence="2" key="1">
    <citation type="journal article" date="2022" name="bioRxiv">
        <title>Sequencing and chromosome-scale assembly of the giantPleurodeles waltlgenome.</title>
        <authorList>
            <person name="Brown T."/>
            <person name="Elewa A."/>
            <person name="Iarovenko S."/>
            <person name="Subramanian E."/>
            <person name="Araus A.J."/>
            <person name="Petzold A."/>
            <person name="Susuki M."/>
            <person name="Suzuki K.-i.T."/>
            <person name="Hayashi T."/>
            <person name="Toyoda A."/>
            <person name="Oliveira C."/>
            <person name="Osipova E."/>
            <person name="Leigh N.D."/>
            <person name="Simon A."/>
            <person name="Yun M.H."/>
        </authorList>
    </citation>
    <scope>NUCLEOTIDE SEQUENCE</scope>
    <source>
        <strain evidence="2">20211129_DDA</strain>
        <tissue evidence="2">Liver</tissue>
    </source>
</reference>
<gene>
    <name evidence="2" type="ORF">NDU88_002620</name>
</gene>
<protein>
    <recommendedName>
        <fullName evidence="4">Secreted protein</fullName>
    </recommendedName>
</protein>
<evidence type="ECO:0000256" key="1">
    <source>
        <dbReference type="SAM" id="SignalP"/>
    </source>
</evidence>
<dbReference type="EMBL" id="JANPWB010000015">
    <property type="protein sequence ID" value="KAJ1089469.1"/>
    <property type="molecule type" value="Genomic_DNA"/>
</dbReference>
<feature type="chain" id="PRO_5043709218" description="Secreted protein" evidence="1">
    <location>
        <begin position="26"/>
        <end position="170"/>
    </location>
</feature>
<evidence type="ECO:0008006" key="4">
    <source>
        <dbReference type="Google" id="ProtNLM"/>
    </source>
</evidence>
<accession>A0AAV7LEN7</accession>
<evidence type="ECO:0000313" key="3">
    <source>
        <dbReference type="Proteomes" id="UP001066276"/>
    </source>
</evidence>